<dbReference type="Proteomes" id="UP000663852">
    <property type="component" value="Unassembled WGS sequence"/>
</dbReference>
<keyword evidence="4" id="KW-1185">Reference proteome</keyword>
<feature type="chain" id="PRO_5035685480" evidence="1">
    <location>
        <begin position="26"/>
        <end position="99"/>
    </location>
</feature>
<name>A0A814T5E1_ADIRI</name>
<gene>
    <name evidence="2" type="ORF">EDS130_LOCUS22920</name>
    <name evidence="3" type="ORF">XAT740_LOCUS21723</name>
</gene>
<evidence type="ECO:0000313" key="5">
    <source>
        <dbReference type="Proteomes" id="UP000663852"/>
    </source>
</evidence>
<reference evidence="2" key="1">
    <citation type="submission" date="2021-02" db="EMBL/GenBank/DDBJ databases">
        <authorList>
            <person name="Nowell W R."/>
        </authorList>
    </citation>
    <scope>NUCLEOTIDE SEQUENCE</scope>
</reference>
<sequence length="99" mass="10504">MQSFTILSFTITLILLAVTAQFNEAVPLQNNKFQLHHLVRRDNKHPGCAFGLSMCCSFTNGYAAGNCIIALSAGTDCGDKHPFCCAAPGGTFGIGCSFV</sequence>
<dbReference type="Proteomes" id="UP000663828">
    <property type="component" value="Unassembled WGS sequence"/>
</dbReference>
<protein>
    <submittedName>
        <fullName evidence="2">Uncharacterized protein</fullName>
    </submittedName>
</protein>
<dbReference type="EMBL" id="CAJNOJ010000123">
    <property type="protein sequence ID" value="CAF1156897.1"/>
    <property type="molecule type" value="Genomic_DNA"/>
</dbReference>
<evidence type="ECO:0000256" key="1">
    <source>
        <dbReference type="SAM" id="SignalP"/>
    </source>
</evidence>
<evidence type="ECO:0000313" key="4">
    <source>
        <dbReference type="Proteomes" id="UP000663828"/>
    </source>
</evidence>
<keyword evidence="1" id="KW-0732">Signal</keyword>
<accession>A0A814T5E1</accession>
<proteinExistence type="predicted"/>
<dbReference type="AlphaFoldDB" id="A0A814T5E1"/>
<evidence type="ECO:0000313" key="2">
    <source>
        <dbReference type="EMBL" id="CAF1156897.1"/>
    </source>
</evidence>
<dbReference type="EMBL" id="CAJNOR010001567">
    <property type="protein sequence ID" value="CAF1165444.1"/>
    <property type="molecule type" value="Genomic_DNA"/>
</dbReference>
<feature type="signal peptide" evidence="1">
    <location>
        <begin position="1"/>
        <end position="25"/>
    </location>
</feature>
<organism evidence="2 5">
    <name type="scientific">Adineta ricciae</name>
    <name type="common">Rotifer</name>
    <dbReference type="NCBI Taxonomy" id="249248"/>
    <lineage>
        <taxon>Eukaryota</taxon>
        <taxon>Metazoa</taxon>
        <taxon>Spiralia</taxon>
        <taxon>Gnathifera</taxon>
        <taxon>Rotifera</taxon>
        <taxon>Eurotatoria</taxon>
        <taxon>Bdelloidea</taxon>
        <taxon>Adinetida</taxon>
        <taxon>Adinetidae</taxon>
        <taxon>Adineta</taxon>
    </lineage>
</organism>
<dbReference type="OrthoDB" id="10290198at2759"/>
<evidence type="ECO:0000313" key="3">
    <source>
        <dbReference type="EMBL" id="CAF1165444.1"/>
    </source>
</evidence>
<comment type="caution">
    <text evidence="2">The sequence shown here is derived from an EMBL/GenBank/DDBJ whole genome shotgun (WGS) entry which is preliminary data.</text>
</comment>